<proteinExistence type="predicted"/>
<sequence>MPRGKRVERAGKERNLLERRKIEPALRFAERDKAVEMVEHGGFVEERQHSVLPLAKERKQFFAKTDEAVPSGSERAFGVSKVVAANHFQRGEAYAVVKMRNPREQQAEHALAERPQPC</sequence>
<comment type="caution">
    <text evidence="1">The sequence shown here is derived from an EMBL/GenBank/DDBJ whole genome shotgun (WGS) entry which is preliminary data.</text>
</comment>
<reference evidence="1" key="1">
    <citation type="submission" date="2019-08" db="EMBL/GenBank/DDBJ databases">
        <authorList>
            <person name="Kucharzyk K."/>
            <person name="Murdoch R.W."/>
            <person name="Higgins S."/>
            <person name="Loffler F."/>
        </authorList>
    </citation>
    <scope>NUCLEOTIDE SEQUENCE</scope>
</reference>
<dbReference type="AlphaFoldDB" id="A0A644ZUJ9"/>
<organism evidence="1">
    <name type="scientific">bioreactor metagenome</name>
    <dbReference type="NCBI Taxonomy" id="1076179"/>
    <lineage>
        <taxon>unclassified sequences</taxon>
        <taxon>metagenomes</taxon>
        <taxon>ecological metagenomes</taxon>
    </lineage>
</organism>
<protein>
    <submittedName>
        <fullName evidence="1">Uncharacterized protein</fullName>
    </submittedName>
</protein>
<accession>A0A644ZUJ9</accession>
<name>A0A644ZUJ9_9ZZZZ</name>
<gene>
    <name evidence="1" type="ORF">SDC9_90238</name>
</gene>
<dbReference type="EMBL" id="VSSQ01010151">
    <property type="protein sequence ID" value="MPM43561.1"/>
    <property type="molecule type" value="Genomic_DNA"/>
</dbReference>
<evidence type="ECO:0000313" key="1">
    <source>
        <dbReference type="EMBL" id="MPM43561.1"/>
    </source>
</evidence>